<dbReference type="Pfam" id="PF00015">
    <property type="entry name" value="MCPsignal"/>
    <property type="match status" value="1"/>
</dbReference>
<dbReference type="SUPFAM" id="SSF58104">
    <property type="entry name" value="Methyl-accepting chemotaxis protein (MCP) signaling domain"/>
    <property type="match status" value="1"/>
</dbReference>
<protein>
    <submittedName>
        <fullName evidence="4">Methyl-accepting chemotaxis protein</fullName>
    </submittedName>
</protein>
<evidence type="ECO:0000259" key="3">
    <source>
        <dbReference type="PROSITE" id="PS50111"/>
    </source>
</evidence>
<dbReference type="PROSITE" id="PS50111">
    <property type="entry name" value="CHEMOTAXIS_TRANSDUC_2"/>
    <property type="match status" value="1"/>
</dbReference>
<evidence type="ECO:0000313" key="5">
    <source>
        <dbReference type="Proteomes" id="UP001595896"/>
    </source>
</evidence>
<name>A0ABV9NVC1_9BACI</name>
<comment type="caution">
    <text evidence="4">The sequence shown here is derived from an EMBL/GenBank/DDBJ whole genome shotgun (WGS) entry which is preliminary data.</text>
</comment>
<dbReference type="EMBL" id="JBHSGK010000004">
    <property type="protein sequence ID" value="MFC4736186.1"/>
    <property type="molecule type" value="Genomic_DNA"/>
</dbReference>
<evidence type="ECO:0000256" key="2">
    <source>
        <dbReference type="PROSITE-ProRule" id="PRU00284"/>
    </source>
</evidence>
<feature type="domain" description="Methyl-accepting transducer" evidence="3">
    <location>
        <begin position="1"/>
        <end position="219"/>
    </location>
</feature>
<proteinExistence type="predicted"/>
<accession>A0ABV9NVC1</accession>
<keyword evidence="1 2" id="KW-0807">Transducer</keyword>
<dbReference type="PANTHER" id="PTHR32089:SF112">
    <property type="entry name" value="LYSOZYME-LIKE PROTEIN-RELATED"/>
    <property type="match status" value="1"/>
</dbReference>
<reference evidence="5" key="1">
    <citation type="journal article" date="2019" name="Int. J. Syst. Evol. Microbiol.">
        <title>The Global Catalogue of Microorganisms (GCM) 10K type strain sequencing project: providing services to taxonomists for standard genome sequencing and annotation.</title>
        <authorList>
            <consortium name="The Broad Institute Genomics Platform"/>
            <consortium name="The Broad Institute Genome Sequencing Center for Infectious Disease"/>
            <person name="Wu L."/>
            <person name="Ma J."/>
        </authorList>
    </citation>
    <scope>NUCLEOTIDE SEQUENCE [LARGE SCALE GENOMIC DNA]</scope>
    <source>
        <strain evidence="5">JCM 12165</strain>
    </source>
</reference>
<evidence type="ECO:0000256" key="1">
    <source>
        <dbReference type="ARBA" id="ARBA00023224"/>
    </source>
</evidence>
<gene>
    <name evidence="4" type="ORF">ACFO4L_06245</name>
</gene>
<dbReference type="PANTHER" id="PTHR32089">
    <property type="entry name" value="METHYL-ACCEPTING CHEMOTAXIS PROTEIN MCPB"/>
    <property type="match status" value="1"/>
</dbReference>
<keyword evidence="5" id="KW-1185">Reference proteome</keyword>
<dbReference type="Proteomes" id="UP001595896">
    <property type="component" value="Unassembled WGS sequence"/>
</dbReference>
<dbReference type="Gene3D" id="1.10.287.950">
    <property type="entry name" value="Methyl-accepting chemotaxis protein"/>
    <property type="match status" value="1"/>
</dbReference>
<evidence type="ECO:0000313" key="4">
    <source>
        <dbReference type="EMBL" id="MFC4736186.1"/>
    </source>
</evidence>
<dbReference type="SMART" id="SM00283">
    <property type="entry name" value="MA"/>
    <property type="match status" value="1"/>
</dbReference>
<dbReference type="InterPro" id="IPR004089">
    <property type="entry name" value="MCPsignal_dom"/>
</dbReference>
<sequence length="276" mass="28902">MRSQAASGRTAVENTSQALLELSSLLQIISTRSDRSGKAAEDTLSLTGKGSSSLEEVASKMDQMKQDASEAGIHVQSLDKYAGQINSIVDTITKISDQTNLLALNAAIEAARAGEAGRGFAVVADEVRKLAEQTSREAEHVTGIITSITDTAALAADAMETNERSVAAGAEEVTRTKQLFDTIYEAVSKTSDDITEIKELAGEKTASSAAIISFIDEIGSFTDDTDHHAEAVASASSEASHSLEEIAASTEQMTALAGGLLEQTNQFSTAEGGRQV</sequence>
<dbReference type="RefSeq" id="WP_377908862.1">
    <property type="nucleotide sequence ID" value="NZ_JBHSGK010000004.1"/>
</dbReference>
<organism evidence="4 5">
    <name type="scientific">Bacillus daqingensis</name>
    <dbReference type="NCBI Taxonomy" id="872396"/>
    <lineage>
        <taxon>Bacteria</taxon>
        <taxon>Bacillati</taxon>
        <taxon>Bacillota</taxon>
        <taxon>Bacilli</taxon>
        <taxon>Bacillales</taxon>
        <taxon>Bacillaceae</taxon>
        <taxon>Bacillus</taxon>
    </lineage>
</organism>